<evidence type="ECO:0000313" key="11">
    <source>
        <dbReference type="EMBL" id="MFC4103360.1"/>
    </source>
</evidence>
<keyword evidence="4 8" id="KW-1003">Cell membrane</keyword>
<dbReference type="EC" id="2.7.8.-" evidence="11"/>
<evidence type="ECO:0000256" key="7">
    <source>
        <dbReference type="ARBA" id="ARBA00023136"/>
    </source>
</evidence>
<feature type="transmembrane region" description="Helical" evidence="9">
    <location>
        <begin position="154"/>
        <end position="171"/>
    </location>
</feature>
<sequence length="623" mass="70502">MPQLMRLGNRRILLFTLILVLKGALAWFVVFEDGPSWLTLWTEIPFFWIVFCLIEWFAKKRKLLYYTLANLLFTLLYFTVLMYYKYYGIIVTYHAITQAGKVTQVGDSTYSLMDPYYLLIFVDIIVLGAVLYWIRRNSARSNKPFTVKPVAKPVLGVMFVLSVVLCIFNVWPNRASMNENKQAEEMGILNYEVYTIFADTTADEEPAPMNEITQARIDELKGASKSLAPAHFGAAKGKNLIIVQMESVQDFLIDLKIDGQEVMPNLSKLARENAHYDNFYTMVGQGTTSDAEFVTNTSLYIPKHGAATEDYVKHELPSLPKLLTASGYDTATFHTNDVSFWNRTELYPALGWGTFYDKAFYGDQDHIAFGASDEVFFEKTMPKLIEMDAAEKPFYAMVISMSAHHPFHLPEEKYKMQLPERFEGTLVGDYIRSQNYADWAIGKFIDDLKTSGLWENSVVMFYGDHQGVSLYALDGKEKELMQEVMGREYGYTDMFSVPFILHAPGVTSPSKVGMTGGLIDILPTAANLLGVSLNQQIHFGQDLLNTQSNLVPMRHFLPTGTFINDKAMFLPGISFDDGTAYDVRDNSVKTGVATKEESDRALALLHLSDSFVEHLPLREGVQE</sequence>
<dbReference type="Gene3D" id="3.40.720.10">
    <property type="entry name" value="Alkaline Phosphatase, subunit A"/>
    <property type="match status" value="1"/>
</dbReference>
<feature type="transmembrane region" description="Helical" evidence="9">
    <location>
        <begin position="12"/>
        <end position="31"/>
    </location>
</feature>
<evidence type="ECO:0000256" key="3">
    <source>
        <dbReference type="ARBA" id="ARBA00009983"/>
    </source>
</evidence>
<dbReference type="InterPro" id="IPR000917">
    <property type="entry name" value="Sulfatase_N"/>
</dbReference>
<dbReference type="Proteomes" id="UP001595715">
    <property type="component" value="Unassembled WGS sequence"/>
</dbReference>
<evidence type="ECO:0000256" key="6">
    <source>
        <dbReference type="ARBA" id="ARBA00022989"/>
    </source>
</evidence>
<keyword evidence="6 9" id="KW-1133">Transmembrane helix</keyword>
<keyword evidence="11" id="KW-0808">Transferase</keyword>
<evidence type="ECO:0000256" key="9">
    <source>
        <dbReference type="SAM" id="Phobius"/>
    </source>
</evidence>
<comment type="similarity">
    <text evidence="3 8">Belongs to the LTA synthase family.</text>
</comment>
<keyword evidence="7 8" id="KW-0472">Membrane</keyword>
<evidence type="ECO:0000256" key="1">
    <source>
        <dbReference type="ARBA" id="ARBA00004651"/>
    </source>
</evidence>
<evidence type="ECO:0000256" key="4">
    <source>
        <dbReference type="ARBA" id="ARBA00022475"/>
    </source>
</evidence>
<comment type="caution">
    <text evidence="11">The sequence shown here is derived from an EMBL/GenBank/DDBJ whole genome shotgun (WGS) entry which is preliminary data.</text>
</comment>
<dbReference type="PANTHER" id="PTHR47371">
    <property type="entry name" value="LIPOTEICHOIC ACID SYNTHASE"/>
    <property type="match status" value="1"/>
</dbReference>
<comment type="pathway">
    <text evidence="2">Cell wall biogenesis; lipoteichoic acid biosynthesis.</text>
</comment>
<accession>A0ABV8KBF1</accession>
<evidence type="ECO:0000313" key="12">
    <source>
        <dbReference type="Proteomes" id="UP001595715"/>
    </source>
</evidence>
<organism evidence="11 12">
    <name type="scientific">Paenibacillus xanthanilyticus</name>
    <dbReference type="NCBI Taxonomy" id="1783531"/>
    <lineage>
        <taxon>Bacteria</taxon>
        <taxon>Bacillati</taxon>
        <taxon>Bacillota</taxon>
        <taxon>Bacilli</taxon>
        <taxon>Bacillales</taxon>
        <taxon>Paenibacillaceae</taxon>
        <taxon>Paenibacillus</taxon>
    </lineage>
</organism>
<dbReference type="Gene3D" id="3.30.1120.170">
    <property type="match status" value="1"/>
</dbReference>
<feature type="transmembrane region" description="Helical" evidence="9">
    <location>
        <begin position="63"/>
        <end position="84"/>
    </location>
</feature>
<dbReference type="PANTHER" id="PTHR47371:SF3">
    <property type="entry name" value="PHOSPHOGLYCEROL TRANSFERASE I"/>
    <property type="match status" value="1"/>
</dbReference>
<protein>
    <submittedName>
        <fullName evidence="11">LTA synthase family protein</fullName>
        <ecNumber evidence="11">2.7.8.-</ecNumber>
    </submittedName>
</protein>
<feature type="transmembrane region" description="Helical" evidence="9">
    <location>
        <begin position="37"/>
        <end position="56"/>
    </location>
</feature>
<dbReference type="InterPro" id="IPR017850">
    <property type="entry name" value="Alkaline_phosphatase_core_sf"/>
</dbReference>
<evidence type="ECO:0000259" key="10">
    <source>
        <dbReference type="Pfam" id="PF00884"/>
    </source>
</evidence>
<reference evidence="12" key="1">
    <citation type="journal article" date="2019" name="Int. J. Syst. Evol. Microbiol.">
        <title>The Global Catalogue of Microorganisms (GCM) 10K type strain sequencing project: providing services to taxonomists for standard genome sequencing and annotation.</title>
        <authorList>
            <consortium name="The Broad Institute Genomics Platform"/>
            <consortium name="The Broad Institute Genome Sequencing Center for Infectious Disease"/>
            <person name="Wu L."/>
            <person name="Ma J."/>
        </authorList>
    </citation>
    <scope>NUCLEOTIDE SEQUENCE [LARGE SCALE GENOMIC DNA]</scope>
    <source>
        <strain evidence="12">IBRC-M 10987</strain>
    </source>
</reference>
<dbReference type="EMBL" id="JBHSAM010000034">
    <property type="protein sequence ID" value="MFC4103360.1"/>
    <property type="molecule type" value="Genomic_DNA"/>
</dbReference>
<dbReference type="PIRSF" id="PIRSF005091">
    <property type="entry name" value="Mmb_sulf_HI1246"/>
    <property type="match status" value="1"/>
</dbReference>
<keyword evidence="12" id="KW-1185">Reference proteome</keyword>
<feature type="domain" description="Sulfatase N-terminal" evidence="10">
    <location>
        <begin position="238"/>
        <end position="531"/>
    </location>
</feature>
<evidence type="ECO:0000256" key="2">
    <source>
        <dbReference type="ARBA" id="ARBA00004936"/>
    </source>
</evidence>
<keyword evidence="5 9" id="KW-0812">Transmembrane</keyword>
<dbReference type="Pfam" id="PF00884">
    <property type="entry name" value="Sulfatase"/>
    <property type="match status" value="1"/>
</dbReference>
<dbReference type="RefSeq" id="WP_377721927.1">
    <property type="nucleotide sequence ID" value="NZ_JBHSAM010000034.1"/>
</dbReference>
<dbReference type="InterPro" id="IPR050448">
    <property type="entry name" value="OpgB/LTA_synthase_biosynth"/>
</dbReference>
<gene>
    <name evidence="11" type="ORF">ACFOZ8_27430</name>
</gene>
<dbReference type="CDD" id="cd16015">
    <property type="entry name" value="LTA_synthase"/>
    <property type="match status" value="1"/>
</dbReference>
<name>A0ABV8KBF1_9BACL</name>
<dbReference type="InterPro" id="IPR012160">
    <property type="entry name" value="LtaS-like"/>
</dbReference>
<evidence type="ECO:0000256" key="5">
    <source>
        <dbReference type="ARBA" id="ARBA00022692"/>
    </source>
</evidence>
<comment type="subcellular location">
    <subcellularLocation>
        <location evidence="1">Cell membrane</location>
        <topology evidence="1">Multi-pass membrane protein</topology>
    </subcellularLocation>
</comment>
<dbReference type="SUPFAM" id="SSF53649">
    <property type="entry name" value="Alkaline phosphatase-like"/>
    <property type="match status" value="1"/>
</dbReference>
<evidence type="ECO:0000256" key="8">
    <source>
        <dbReference type="PIRNR" id="PIRNR005091"/>
    </source>
</evidence>
<feature type="transmembrane region" description="Helical" evidence="9">
    <location>
        <begin position="116"/>
        <end position="134"/>
    </location>
</feature>
<proteinExistence type="inferred from homology"/>
<dbReference type="GO" id="GO:0016740">
    <property type="term" value="F:transferase activity"/>
    <property type="evidence" value="ECO:0007669"/>
    <property type="project" value="UniProtKB-KW"/>
</dbReference>